<feature type="domain" description="Helicase C-terminal" evidence="2">
    <location>
        <begin position="746"/>
        <end position="919"/>
    </location>
</feature>
<dbReference type="Gene3D" id="3.40.50.300">
    <property type="entry name" value="P-loop containing nucleotide triphosphate hydrolases"/>
    <property type="match status" value="2"/>
</dbReference>
<name>A0ABQ5MQP4_9MICC</name>
<dbReference type="InterPro" id="IPR027417">
    <property type="entry name" value="P-loop_NTPase"/>
</dbReference>
<evidence type="ECO:0000256" key="1">
    <source>
        <dbReference type="SAM" id="MobiDB-lite"/>
    </source>
</evidence>
<dbReference type="SMART" id="SM00490">
    <property type="entry name" value="HELICc"/>
    <property type="match status" value="1"/>
</dbReference>
<protein>
    <submittedName>
        <fullName evidence="3">DNA helicase</fullName>
    </submittedName>
</protein>
<dbReference type="GO" id="GO:0004386">
    <property type="term" value="F:helicase activity"/>
    <property type="evidence" value="ECO:0007669"/>
    <property type="project" value="UniProtKB-KW"/>
</dbReference>
<evidence type="ECO:0000313" key="4">
    <source>
        <dbReference type="Proteomes" id="UP001209654"/>
    </source>
</evidence>
<accession>A0ABQ5MQP4</accession>
<dbReference type="Pfam" id="PF00271">
    <property type="entry name" value="Helicase_C"/>
    <property type="match status" value="1"/>
</dbReference>
<keyword evidence="3" id="KW-0378">Hydrolase</keyword>
<dbReference type="Proteomes" id="UP001209654">
    <property type="component" value="Unassembled WGS sequence"/>
</dbReference>
<dbReference type="RefSeq" id="WP_264794087.1">
    <property type="nucleotide sequence ID" value="NZ_BRVS01000001.1"/>
</dbReference>
<feature type="region of interest" description="Disordered" evidence="1">
    <location>
        <begin position="52"/>
        <end position="71"/>
    </location>
</feature>
<keyword evidence="3" id="KW-0347">Helicase</keyword>
<keyword evidence="4" id="KW-1185">Reference proteome</keyword>
<evidence type="ECO:0000313" key="3">
    <source>
        <dbReference type="EMBL" id="GLB65927.1"/>
    </source>
</evidence>
<proteinExistence type="predicted"/>
<sequence>METLDSKYAFRREMIDRLKTDLFGPGSQDEVINERPLERYVTGILWPAADESVEEVPDDPESVAAANGEAAPDSPVANARLAFPSSIGLTVAVDLSLTNELIVRPRAARYEPAENDALETGKRMLSPDWRRIELEERPITVPLKTGASTRKVDEGLELYTLVRPRQDGVSSVTLVLRNRKPKPPTGTDRDIACWFQVGLTVESPDFSLTDRSKLRTTVSNDADLASAELIYREHMIFAAGHGCAVTVDDQDIDEAKCRRVSTTFVPTVDVHRSKAGSSAANLRLGFLGSAPREEVLQQLEALASDYEGWIRSKTASIDAPDTGVPDHLRKVAQDHMDDASKALSRIRNGIQTLRDSDEAFEAFQLANQAMHMQRSRQDWVRSGRAKDFGLEDKQAWRPFQLAFILINLPSVTDGNHKERDVADLLWFPTGGGKTEAYLGLIAYLILLRRLRDPGAKGVAVIMRYTLRLLTIQQFERAAMLICSLESVRIASDGRLGNEAFGIGLWVGSGATPNNIKDAKANLNKLMRGDNVVEGNPCQIEACPWCGSRLRPENYVVYKTPMDQMKVRCPNDECDFREGLPVHIVDTDVYRERPELVIGTVDKFARMAWNGEISTMFGRLDKNDHGPDLIIQDELHLISGPLGSTVGLFETAVDLAAGGRLRLNESSNGQRRPKIIASTATIRRAGDQIRSVFNRESELFPPPGLSPDDSFFSEKAPADELGTRQYVGVMAAGTSHATLMVRTYASLLHSAMVVESTEEDRDPYWTLIGYFNSLRVLGSAHLQVYDDVAARLRLLAHREGRENAREVQLSELSSRVENNLIPAALKALEQRLGGQLTPQDVVLATNMISVGLDVDRLGLMTVMGQPQSSAEYIQATSRVGRKHPGLVVTIFNSAKTRDRSHFEGFTDYHGALYRAVEATSATPFAARSRDRALHAMFVSALRMVAPELRSNTDASSARDASAVIDQVRNVVLDRVRKVDERELAATGNELETLLTTWRTAINNNDQLVYDNRRNPQGALLVNATDALDDPEFAYSTASVPWPTPSSMRDVDAETTLRPSRMRKTATEPGFQRKDGN</sequence>
<dbReference type="EMBL" id="BRVS01000001">
    <property type="protein sequence ID" value="GLB65927.1"/>
    <property type="molecule type" value="Genomic_DNA"/>
</dbReference>
<keyword evidence="3" id="KW-0067">ATP-binding</keyword>
<dbReference type="InterPro" id="IPR001650">
    <property type="entry name" value="Helicase_C-like"/>
</dbReference>
<reference evidence="3 4" key="1">
    <citation type="journal article" date="2023" name="Int. J. Syst. Evol. Microbiol.">
        <title>Arthrobacter mangrovi sp. nov., an actinobacterium isolated from the rhizosphere of a mangrove.</title>
        <authorList>
            <person name="Hamada M."/>
            <person name="Saitou S."/>
            <person name="Enomoto N."/>
            <person name="Nanri K."/>
            <person name="Hidaka K."/>
            <person name="Miura T."/>
            <person name="Tamura T."/>
        </authorList>
    </citation>
    <scope>NUCLEOTIDE SEQUENCE [LARGE SCALE GENOMIC DNA]</scope>
    <source>
        <strain evidence="3 4">NBRC 112813</strain>
    </source>
</reference>
<feature type="compositionally biased region" description="Acidic residues" evidence="1">
    <location>
        <begin position="52"/>
        <end position="61"/>
    </location>
</feature>
<dbReference type="PROSITE" id="PS51194">
    <property type="entry name" value="HELICASE_CTER"/>
    <property type="match status" value="1"/>
</dbReference>
<feature type="region of interest" description="Disordered" evidence="1">
    <location>
        <begin position="1036"/>
        <end position="1075"/>
    </location>
</feature>
<gene>
    <name evidence="3" type="ORF">AHIS1636_03660</name>
</gene>
<comment type="caution">
    <text evidence="3">The sequence shown here is derived from an EMBL/GenBank/DDBJ whole genome shotgun (WGS) entry which is preliminary data.</text>
</comment>
<dbReference type="SUPFAM" id="SSF52540">
    <property type="entry name" value="P-loop containing nucleoside triphosphate hydrolases"/>
    <property type="match status" value="1"/>
</dbReference>
<organism evidence="3 4">
    <name type="scientific">Arthrobacter mangrovi</name>
    <dbReference type="NCBI Taxonomy" id="2966350"/>
    <lineage>
        <taxon>Bacteria</taxon>
        <taxon>Bacillati</taxon>
        <taxon>Actinomycetota</taxon>
        <taxon>Actinomycetes</taxon>
        <taxon>Micrococcales</taxon>
        <taxon>Micrococcaceae</taxon>
        <taxon>Arthrobacter</taxon>
    </lineage>
</organism>
<dbReference type="CDD" id="cd18785">
    <property type="entry name" value="SF2_C"/>
    <property type="match status" value="1"/>
</dbReference>
<evidence type="ECO:0000259" key="2">
    <source>
        <dbReference type="PROSITE" id="PS51194"/>
    </source>
</evidence>
<keyword evidence="3" id="KW-0547">Nucleotide-binding</keyword>